<dbReference type="PANTHER" id="PTHR24414:SF184">
    <property type="entry name" value="GALACTOSE OXIDASE_KELCH REPEAT SUPERFAMILY PROTEIN"/>
    <property type="match status" value="1"/>
</dbReference>
<proteinExistence type="predicted"/>
<dbReference type="PANTHER" id="PTHR24414">
    <property type="entry name" value="F-BOX/KELCH-REPEAT PROTEIN SKIP4"/>
    <property type="match status" value="1"/>
</dbReference>
<feature type="region of interest" description="Disordered" evidence="1">
    <location>
        <begin position="1"/>
        <end position="35"/>
    </location>
</feature>
<evidence type="ECO:0000313" key="4">
    <source>
        <dbReference type="Proteomes" id="UP000467841"/>
    </source>
</evidence>
<dbReference type="OrthoDB" id="1490241at2759"/>
<feature type="compositionally biased region" description="Basic residues" evidence="1">
    <location>
        <begin position="1"/>
        <end position="12"/>
    </location>
</feature>
<dbReference type="SUPFAM" id="SSF81383">
    <property type="entry name" value="F-box domain"/>
    <property type="match status" value="1"/>
</dbReference>
<name>A0A6D2IT65_9BRAS</name>
<gene>
    <name evidence="3" type="ORF">MERR_LOCUS18938</name>
</gene>
<protein>
    <recommendedName>
        <fullName evidence="2">F-box domain-containing protein</fullName>
    </recommendedName>
</protein>
<dbReference type="EMBL" id="CACVBM020001109">
    <property type="protein sequence ID" value="CAA7031703.1"/>
    <property type="molecule type" value="Genomic_DNA"/>
</dbReference>
<dbReference type="AlphaFoldDB" id="A0A6D2IT65"/>
<evidence type="ECO:0000259" key="2">
    <source>
        <dbReference type="SMART" id="SM00256"/>
    </source>
</evidence>
<sequence>MSSPEKKRKKKTTNPSLKPTPLLPPTPQPTPNPDLPDDLLLSCFARVSRLHYPTLSLVSKSFRSLLASPELYQTRSHLHRTESCLYVCLSLPPDPNPKWFTLCRRPNQNLTKKKKKKQSSNLLVPITSPHSTPVKPSFVAIGSDIYEIGGRVNGLASSTVSVFDCRSHSWHQAPDMPVAMEKPYAKAINGKIYVTGGKGKGRDWAQVFDPKTQTWTCESKACEFLQDDYYGLVVIGYYERASSCVIDEVVYVYHQGEFQWFDKKARDWRILKGLRFRLPKFFFGSITSSHIQLADYGGKMAVLWDRHDRSSNCKGRKVWCAVVTLERRSSEEIWGTVEWSDDSEAVLKVPGSVAFVDVVAATL</sequence>
<dbReference type="CDD" id="cd22152">
    <property type="entry name" value="F-box_AtAFR-like"/>
    <property type="match status" value="1"/>
</dbReference>
<dbReference type="InterPro" id="IPR057499">
    <property type="entry name" value="Kelch_FKB95"/>
</dbReference>
<organism evidence="3 4">
    <name type="scientific">Microthlaspi erraticum</name>
    <dbReference type="NCBI Taxonomy" id="1685480"/>
    <lineage>
        <taxon>Eukaryota</taxon>
        <taxon>Viridiplantae</taxon>
        <taxon>Streptophyta</taxon>
        <taxon>Embryophyta</taxon>
        <taxon>Tracheophyta</taxon>
        <taxon>Spermatophyta</taxon>
        <taxon>Magnoliopsida</taxon>
        <taxon>eudicotyledons</taxon>
        <taxon>Gunneridae</taxon>
        <taxon>Pentapetalae</taxon>
        <taxon>rosids</taxon>
        <taxon>malvids</taxon>
        <taxon>Brassicales</taxon>
        <taxon>Brassicaceae</taxon>
        <taxon>Coluteocarpeae</taxon>
        <taxon>Microthlaspi</taxon>
    </lineage>
</organism>
<feature type="compositionally biased region" description="Pro residues" evidence="1">
    <location>
        <begin position="21"/>
        <end position="34"/>
    </location>
</feature>
<dbReference type="SMART" id="SM00256">
    <property type="entry name" value="FBOX"/>
    <property type="match status" value="1"/>
</dbReference>
<reference evidence="3" key="1">
    <citation type="submission" date="2020-01" db="EMBL/GenBank/DDBJ databases">
        <authorList>
            <person name="Mishra B."/>
        </authorList>
    </citation>
    <scope>NUCLEOTIDE SEQUENCE [LARGE SCALE GENOMIC DNA]</scope>
</reference>
<evidence type="ECO:0000313" key="3">
    <source>
        <dbReference type="EMBL" id="CAA7031703.1"/>
    </source>
</evidence>
<dbReference type="InterPro" id="IPR050354">
    <property type="entry name" value="F-box/kelch-repeat_ARATH"/>
</dbReference>
<dbReference type="Pfam" id="PF25210">
    <property type="entry name" value="Kelch_FKB95"/>
    <property type="match status" value="2"/>
</dbReference>
<feature type="domain" description="F-box" evidence="2">
    <location>
        <begin position="35"/>
        <end position="75"/>
    </location>
</feature>
<dbReference type="InterPro" id="IPR036047">
    <property type="entry name" value="F-box-like_dom_sf"/>
</dbReference>
<dbReference type="SUPFAM" id="SSF117281">
    <property type="entry name" value="Kelch motif"/>
    <property type="match status" value="1"/>
</dbReference>
<dbReference type="Proteomes" id="UP000467841">
    <property type="component" value="Unassembled WGS sequence"/>
</dbReference>
<dbReference type="SMART" id="SM00612">
    <property type="entry name" value="Kelch"/>
    <property type="match status" value="1"/>
</dbReference>
<dbReference type="Gene3D" id="2.120.10.80">
    <property type="entry name" value="Kelch-type beta propeller"/>
    <property type="match status" value="1"/>
</dbReference>
<dbReference type="InterPro" id="IPR015915">
    <property type="entry name" value="Kelch-typ_b-propeller"/>
</dbReference>
<accession>A0A6D2IT65</accession>
<keyword evidence="4" id="KW-1185">Reference proteome</keyword>
<dbReference type="InterPro" id="IPR006652">
    <property type="entry name" value="Kelch_1"/>
</dbReference>
<comment type="caution">
    <text evidence="3">The sequence shown here is derived from an EMBL/GenBank/DDBJ whole genome shotgun (WGS) entry which is preliminary data.</text>
</comment>
<dbReference type="Pfam" id="PF00646">
    <property type="entry name" value="F-box"/>
    <property type="match status" value="1"/>
</dbReference>
<evidence type="ECO:0000256" key="1">
    <source>
        <dbReference type="SAM" id="MobiDB-lite"/>
    </source>
</evidence>
<dbReference type="InterPro" id="IPR001810">
    <property type="entry name" value="F-box_dom"/>
</dbReference>